<dbReference type="eggNOG" id="arCOG01034">
    <property type="taxonomic scope" value="Archaea"/>
</dbReference>
<sequence>MPHRFVVITGRPGVGKTTLFRKVVGELRSMGYRVEGFACPEVRVGGRRIGFKIVSLDGSLEAWLAKAGEECDGPRVGRYRVCREAEDVARAAVERALREADIIGIDEIGPMELKTRGIRAAILAALRSGKPGIYVAHARLSDIEILPLLKSEGVWFTVTVENRDLLPPKVLEAALEAIRGGRR</sequence>
<dbReference type="Pfam" id="PF03266">
    <property type="entry name" value="NTPase_1"/>
    <property type="match status" value="1"/>
</dbReference>
<evidence type="ECO:0000256" key="2">
    <source>
        <dbReference type="ARBA" id="ARBA00022801"/>
    </source>
</evidence>
<dbReference type="HOGENOM" id="CLU_103145_1_1_2"/>
<dbReference type="GO" id="GO:0017111">
    <property type="term" value="F:ribonucleoside triphosphate phosphatase activity"/>
    <property type="evidence" value="ECO:0007669"/>
    <property type="project" value="UniProtKB-UniRule"/>
</dbReference>
<dbReference type="Proteomes" id="UP000001037">
    <property type="component" value="Chromosome"/>
</dbReference>
<dbReference type="SMART" id="SM00382">
    <property type="entry name" value="AAA"/>
    <property type="match status" value="1"/>
</dbReference>
<dbReference type="HAMAP" id="MF_00796">
    <property type="entry name" value="NTPase_1"/>
    <property type="match status" value="1"/>
</dbReference>
<reference evidence="6 7" key="1">
    <citation type="journal article" date="2011" name="Stand. Genomic Sci.">
        <title>Complete genome sequence of the hyperthermophilic chemolithoautotroph Pyrolobus fumarii type strain (1A).</title>
        <authorList>
            <person name="Anderson I."/>
            <person name="Goker M."/>
            <person name="Nolan M."/>
            <person name="Lucas S."/>
            <person name="Hammon N."/>
            <person name="Deshpande S."/>
            <person name="Cheng J.F."/>
            <person name="Tapia R."/>
            <person name="Han C."/>
            <person name="Goodwin L."/>
            <person name="Pitluck S."/>
            <person name="Huntemann M."/>
            <person name="Liolios K."/>
            <person name="Ivanova N."/>
            <person name="Pagani I."/>
            <person name="Mavromatis K."/>
            <person name="Ovchinikova G."/>
            <person name="Pati A."/>
            <person name="Chen A."/>
            <person name="Palaniappan K."/>
            <person name="Land M."/>
            <person name="Hauser L."/>
            <person name="Brambilla E.M."/>
            <person name="Huber H."/>
            <person name="Yasawong M."/>
            <person name="Rohde M."/>
            <person name="Spring S."/>
            <person name="Abt B."/>
            <person name="Sikorski J."/>
            <person name="Wirth R."/>
            <person name="Detter J.C."/>
            <person name="Woyke T."/>
            <person name="Bristow J."/>
            <person name="Eisen J.A."/>
            <person name="Markowitz V."/>
            <person name="Hugenholtz P."/>
            <person name="Kyrpides N.C."/>
            <person name="Klenk H.P."/>
            <person name="Lapidus A."/>
        </authorList>
    </citation>
    <scope>NUCLEOTIDE SEQUENCE [LARGE SCALE GENOMIC DNA]</scope>
    <source>
        <strain evidence="7">DSM 11204 / 1A</strain>
    </source>
</reference>
<evidence type="ECO:0000313" key="6">
    <source>
        <dbReference type="EMBL" id="AEM39677.1"/>
    </source>
</evidence>
<dbReference type="STRING" id="694429.Pyrfu_1823"/>
<dbReference type="CDD" id="cd19482">
    <property type="entry name" value="RecA-like_Thep1"/>
    <property type="match status" value="1"/>
</dbReference>
<dbReference type="InParanoid" id="G0ECV7"/>
<dbReference type="GeneID" id="11138159"/>
<dbReference type="Gene3D" id="3.40.50.300">
    <property type="entry name" value="P-loop containing nucleotide triphosphate hydrolases"/>
    <property type="match status" value="1"/>
</dbReference>
<keyword evidence="1 4" id="KW-0547">Nucleotide-binding</keyword>
<comment type="catalytic activity">
    <reaction evidence="4">
        <text>a ribonucleoside 5'-triphosphate + H2O = a ribonucleoside 5'-diphosphate + phosphate + H(+)</text>
        <dbReference type="Rhea" id="RHEA:23680"/>
        <dbReference type="ChEBI" id="CHEBI:15377"/>
        <dbReference type="ChEBI" id="CHEBI:15378"/>
        <dbReference type="ChEBI" id="CHEBI:43474"/>
        <dbReference type="ChEBI" id="CHEBI:57930"/>
        <dbReference type="ChEBI" id="CHEBI:61557"/>
        <dbReference type="EC" id="3.6.1.15"/>
    </reaction>
</comment>
<dbReference type="InterPro" id="IPR001763">
    <property type="entry name" value="Rhodanese-like_dom"/>
</dbReference>
<dbReference type="PANTHER" id="PTHR43146">
    <property type="entry name" value="CANCER-RELATED NUCLEOSIDE-TRIPHOSPHATASE"/>
    <property type="match status" value="1"/>
</dbReference>
<accession>G0ECV7</accession>
<feature type="domain" description="Rhodanese" evidence="5">
    <location>
        <begin position="47"/>
        <end position="72"/>
    </location>
</feature>
<dbReference type="GO" id="GO:0005524">
    <property type="term" value="F:ATP binding"/>
    <property type="evidence" value="ECO:0007669"/>
    <property type="project" value="UniProtKB-UniRule"/>
</dbReference>
<dbReference type="PROSITE" id="PS50206">
    <property type="entry name" value="RHODANESE_3"/>
    <property type="match status" value="1"/>
</dbReference>
<dbReference type="InterPro" id="IPR027417">
    <property type="entry name" value="P-loop_NTPase"/>
</dbReference>
<dbReference type="InterPro" id="IPR003593">
    <property type="entry name" value="AAA+_ATPase"/>
</dbReference>
<dbReference type="EMBL" id="CP002838">
    <property type="protein sequence ID" value="AEM39677.1"/>
    <property type="molecule type" value="Genomic_DNA"/>
</dbReference>
<keyword evidence="2 4" id="KW-0378">Hydrolase</keyword>
<dbReference type="RefSeq" id="WP_014027354.1">
    <property type="nucleotide sequence ID" value="NC_015931.1"/>
</dbReference>
<dbReference type="OrthoDB" id="52698at2157"/>
<evidence type="ECO:0000259" key="5">
    <source>
        <dbReference type="PROSITE" id="PS50206"/>
    </source>
</evidence>
<comment type="similarity">
    <text evidence="4">Belongs to the THEP1 NTPase family.</text>
</comment>
<comment type="function">
    <text evidence="4">Has nucleotide phosphatase activity towards ATP, GTP, CTP, TTP and UTP. May hydrolyze nucleoside diphosphates with lower efficiency.</text>
</comment>
<dbReference type="AlphaFoldDB" id="G0ECV7"/>
<protein>
    <recommendedName>
        <fullName evidence="4">Nucleoside-triphosphatase Pyrfu_1823</fullName>
        <shortName evidence="4">NTPase</shortName>
        <ecNumber evidence="4">3.6.1.15</ecNumber>
    </recommendedName>
    <alternativeName>
        <fullName evidence="4">Nucleoside triphosphate phosphohydrolase</fullName>
    </alternativeName>
</protein>
<organism evidence="6 7">
    <name type="scientific">Pyrolobus fumarii (strain DSM 11204 / 1A)</name>
    <dbReference type="NCBI Taxonomy" id="694429"/>
    <lineage>
        <taxon>Archaea</taxon>
        <taxon>Thermoproteota</taxon>
        <taxon>Thermoprotei</taxon>
        <taxon>Desulfurococcales</taxon>
        <taxon>Pyrodictiaceae</taxon>
        <taxon>Pyrolobus</taxon>
    </lineage>
</organism>
<evidence type="ECO:0000256" key="1">
    <source>
        <dbReference type="ARBA" id="ARBA00022741"/>
    </source>
</evidence>
<keyword evidence="3 4" id="KW-0067">ATP-binding</keyword>
<feature type="binding site" evidence="4">
    <location>
        <begin position="10"/>
        <end position="17"/>
    </location>
    <ligand>
        <name>ATP</name>
        <dbReference type="ChEBI" id="CHEBI:30616"/>
    </ligand>
</feature>
<evidence type="ECO:0000313" key="7">
    <source>
        <dbReference type="Proteomes" id="UP000001037"/>
    </source>
</evidence>
<dbReference type="SUPFAM" id="SSF52540">
    <property type="entry name" value="P-loop containing nucleoside triphosphate hydrolases"/>
    <property type="match status" value="1"/>
</dbReference>
<evidence type="ECO:0000256" key="4">
    <source>
        <dbReference type="HAMAP-Rule" id="MF_00796"/>
    </source>
</evidence>
<keyword evidence="7" id="KW-1185">Reference proteome</keyword>
<dbReference type="FunCoup" id="G0ECV7">
    <property type="interactions" value="111"/>
</dbReference>
<dbReference type="KEGG" id="pfm:Pyrfu_1823"/>
<proteinExistence type="inferred from homology"/>
<dbReference type="EC" id="3.6.1.15" evidence="4"/>
<gene>
    <name evidence="6" type="ordered locus">Pyrfu_1823</name>
</gene>
<dbReference type="InterPro" id="IPR004948">
    <property type="entry name" value="Nuc-triphosphatase_THEP1"/>
</dbReference>
<name>G0ECV7_PYRF1</name>
<evidence type="ECO:0000256" key="3">
    <source>
        <dbReference type="ARBA" id="ARBA00022840"/>
    </source>
</evidence>
<dbReference type="PANTHER" id="PTHR43146:SF1">
    <property type="entry name" value="CANCER-RELATED NUCLEOSIDE-TRIPHOSPHATASE"/>
    <property type="match status" value="1"/>
</dbReference>
<feature type="binding site" evidence="4">
    <location>
        <begin position="102"/>
        <end position="109"/>
    </location>
    <ligand>
        <name>ATP</name>
        <dbReference type="ChEBI" id="CHEBI:30616"/>
    </ligand>
</feature>